<gene>
    <name evidence="16" type="ORF">GGQ83_002284</name>
</gene>
<evidence type="ECO:0000256" key="4">
    <source>
        <dbReference type="ARBA" id="ARBA00022475"/>
    </source>
</evidence>
<evidence type="ECO:0000256" key="1">
    <source>
        <dbReference type="ARBA" id="ARBA00002455"/>
    </source>
</evidence>
<dbReference type="PRINTS" id="PR00674">
    <property type="entry name" value="LIGHTHARVSTB"/>
</dbReference>
<dbReference type="GO" id="GO:0042314">
    <property type="term" value="F:bacteriochlorophyll binding"/>
    <property type="evidence" value="ECO:0007669"/>
    <property type="project" value="UniProtKB-KW"/>
</dbReference>
<accession>A0A840ACH5</accession>
<evidence type="ECO:0000256" key="15">
    <source>
        <dbReference type="SAM" id="Phobius"/>
    </source>
</evidence>
<evidence type="ECO:0000256" key="6">
    <source>
        <dbReference type="ARBA" id="ARBA00022549"/>
    </source>
</evidence>
<keyword evidence="13 15" id="KW-0472">Membrane</keyword>
<reference evidence="16 17" key="1">
    <citation type="submission" date="2020-08" db="EMBL/GenBank/DDBJ databases">
        <title>Genomic Encyclopedia of Type Strains, Phase IV (KMG-IV): sequencing the most valuable type-strain genomes for metagenomic binning, comparative biology and taxonomic classification.</title>
        <authorList>
            <person name="Goeker M."/>
        </authorList>
    </citation>
    <scope>NUCLEOTIDE SEQUENCE [LARGE SCALE GENOMIC DNA]</scope>
    <source>
        <strain evidence="16 17">DSM 19979</strain>
    </source>
</reference>
<proteinExistence type="inferred from homology"/>
<evidence type="ECO:0000313" key="16">
    <source>
        <dbReference type="EMBL" id="MBB3898841.1"/>
    </source>
</evidence>
<dbReference type="InterPro" id="IPR023624">
    <property type="entry name" value="Antenna_beta_dom_sf"/>
</dbReference>
<dbReference type="GO" id="GO:0046872">
    <property type="term" value="F:metal ion binding"/>
    <property type="evidence" value="ECO:0007669"/>
    <property type="project" value="UniProtKB-KW"/>
</dbReference>
<dbReference type="Gene3D" id="1.20.5.250">
    <property type="match status" value="1"/>
</dbReference>
<dbReference type="EMBL" id="JACIDJ010000003">
    <property type="protein sequence ID" value="MBB3898841.1"/>
    <property type="molecule type" value="Genomic_DNA"/>
</dbReference>
<keyword evidence="6" id="KW-0042">Antenna complex</keyword>
<protein>
    <submittedName>
        <fullName evidence="16">Light-harvesting complex 1 beta chain</fullName>
    </submittedName>
</protein>
<evidence type="ECO:0000256" key="10">
    <source>
        <dbReference type="ARBA" id="ARBA00022956"/>
    </source>
</evidence>
<keyword evidence="12" id="KW-0157">Chromophore</keyword>
<evidence type="ECO:0000256" key="11">
    <source>
        <dbReference type="ARBA" id="ARBA00022989"/>
    </source>
</evidence>
<evidence type="ECO:0000256" key="8">
    <source>
        <dbReference type="ARBA" id="ARBA00022723"/>
    </source>
</evidence>
<evidence type="ECO:0000256" key="2">
    <source>
        <dbReference type="ARBA" id="ARBA00004249"/>
    </source>
</evidence>
<keyword evidence="7 15" id="KW-0812">Transmembrane</keyword>
<evidence type="ECO:0000256" key="9">
    <source>
        <dbReference type="ARBA" id="ARBA00022842"/>
    </source>
</evidence>
<evidence type="ECO:0000256" key="3">
    <source>
        <dbReference type="ARBA" id="ARBA00011052"/>
    </source>
</evidence>
<comment type="function">
    <text evidence="1">Antenna complexes are light-harvesting systems, which transfer the excitation energy to the reaction centers.</text>
</comment>
<dbReference type="SUPFAM" id="SSF56918">
    <property type="entry name" value="Light-harvesting complex subunits"/>
    <property type="match status" value="1"/>
</dbReference>
<evidence type="ECO:0000256" key="13">
    <source>
        <dbReference type="ARBA" id="ARBA00023136"/>
    </source>
</evidence>
<evidence type="ECO:0000256" key="7">
    <source>
        <dbReference type="ARBA" id="ARBA00022692"/>
    </source>
</evidence>
<keyword evidence="10" id="KW-0076">Bacteriochlorophyll</keyword>
<dbReference type="GO" id="GO:0030077">
    <property type="term" value="C:plasma membrane light-harvesting complex"/>
    <property type="evidence" value="ECO:0007669"/>
    <property type="project" value="InterPro"/>
</dbReference>
<evidence type="ECO:0000256" key="14">
    <source>
        <dbReference type="ARBA" id="ARBA00023243"/>
    </source>
</evidence>
<dbReference type="GO" id="GO:0019684">
    <property type="term" value="P:photosynthesis, light reaction"/>
    <property type="evidence" value="ECO:0007669"/>
    <property type="project" value="InterPro"/>
</dbReference>
<keyword evidence="4" id="KW-1003">Cell membrane</keyword>
<keyword evidence="9" id="KW-0460">Magnesium</keyword>
<keyword evidence="14" id="KW-0437">Light-harvesting polypeptide</keyword>
<feature type="transmembrane region" description="Helical" evidence="15">
    <location>
        <begin position="21"/>
        <end position="43"/>
    </location>
</feature>
<dbReference type="InterPro" id="IPR002362">
    <property type="entry name" value="LHB-1/5"/>
</dbReference>
<keyword evidence="5" id="KW-0148">Chlorophyll</keyword>
<comment type="subcellular location">
    <subcellularLocation>
        <location evidence="2">Cell inner membrane</location>
        <topology evidence="2">Single-pass type II membrane protein</topology>
    </subcellularLocation>
</comment>
<evidence type="ECO:0000256" key="12">
    <source>
        <dbReference type="ARBA" id="ARBA00022991"/>
    </source>
</evidence>
<dbReference type="Proteomes" id="UP000553193">
    <property type="component" value="Unassembled WGS sequence"/>
</dbReference>
<dbReference type="InterPro" id="IPR035889">
    <property type="entry name" value="Light-harvesting_complex"/>
</dbReference>
<organism evidence="16 17">
    <name type="scientific">Roseococcus suduntuyensis</name>
    <dbReference type="NCBI Taxonomy" id="455361"/>
    <lineage>
        <taxon>Bacteria</taxon>
        <taxon>Pseudomonadati</taxon>
        <taxon>Pseudomonadota</taxon>
        <taxon>Alphaproteobacteria</taxon>
        <taxon>Acetobacterales</taxon>
        <taxon>Roseomonadaceae</taxon>
        <taxon>Roseococcus</taxon>
    </lineage>
</organism>
<evidence type="ECO:0000256" key="5">
    <source>
        <dbReference type="ARBA" id="ARBA00022494"/>
    </source>
</evidence>
<keyword evidence="8" id="KW-0479">Metal-binding</keyword>
<dbReference type="RefSeq" id="WP_184384024.1">
    <property type="nucleotide sequence ID" value="NZ_JACIDJ010000003.1"/>
</dbReference>
<evidence type="ECO:0000313" key="17">
    <source>
        <dbReference type="Proteomes" id="UP000553193"/>
    </source>
</evidence>
<comment type="similarity">
    <text evidence="3">Belongs to the antenna complex beta subunit family.</text>
</comment>
<dbReference type="GO" id="GO:0005886">
    <property type="term" value="C:plasma membrane"/>
    <property type="evidence" value="ECO:0007669"/>
    <property type="project" value="UniProtKB-SubCell"/>
</dbReference>
<sequence>MAEVIARAGLTEPEAREVHRLVMQGWIFAVFASMGAHILVWMWRPLVYGSQVVPPDWRFFIN</sequence>
<keyword evidence="17" id="KW-1185">Reference proteome</keyword>
<keyword evidence="11 15" id="KW-1133">Transmembrane helix</keyword>
<name>A0A840ACH5_9PROT</name>
<dbReference type="AlphaFoldDB" id="A0A840ACH5"/>
<comment type="caution">
    <text evidence="16">The sequence shown here is derived from an EMBL/GenBank/DDBJ whole genome shotgun (WGS) entry which is preliminary data.</text>
</comment>